<dbReference type="EMBL" id="KQ094600">
    <property type="protein sequence ID" value="KMS94286.1"/>
    <property type="molecule type" value="Genomic_DNA"/>
</dbReference>
<reference evidence="1 2" key="1">
    <citation type="journal article" date="2014" name="Nature">
        <title>The genome of the recently domesticated crop plant sugar beet (Beta vulgaris).</title>
        <authorList>
            <person name="Dohm J.C."/>
            <person name="Minoche A.E."/>
            <person name="Holtgrawe D."/>
            <person name="Capella-Gutierrez S."/>
            <person name="Zakrzewski F."/>
            <person name="Tafer H."/>
            <person name="Rupp O."/>
            <person name="Sorensen T.R."/>
            <person name="Stracke R."/>
            <person name="Reinhardt R."/>
            <person name="Goesmann A."/>
            <person name="Kraft T."/>
            <person name="Schulz B."/>
            <person name="Stadler P.F."/>
            <person name="Schmidt T."/>
            <person name="Gabaldon T."/>
            <person name="Lehrach H."/>
            <person name="Weisshaar B."/>
            <person name="Himmelbauer H."/>
        </authorList>
    </citation>
    <scope>NUCLEOTIDE SEQUENCE [LARGE SCALE GENOMIC DNA]</scope>
    <source>
        <tissue evidence="1">Taproot</tissue>
    </source>
</reference>
<evidence type="ECO:0000313" key="1">
    <source>
        <dbReference type="EMBL" id="KMS94286.1"/>
    </source>
</evidence>
<name>A0A0J8AZY3_BETVV</name>
<dbReference type="AlphaFoldDB" id="A0A0J8AZY3"/>
<sequence>MQRDGGLNVNQALRRLQAAQMAPSPDDDVDLGRMLQVLYSAYYALDVAHL</sequence>
<dbReference type="Gramene" id="KMS94286">
    <property type="protein sequence ID" value="KMS94286"/>
    <property type="gene ID" value="BVRB_022940"/>
</dbReference>
<proteinExistence type="predicted"/>
<gene>
    <name evidence="1" type="ORF">BVRB_022940</name>
</gene>
<protein>
    <submittedName>
        <fullName evidence="1">Uncharacterized protein</fullName>
    </submittedName>
</protein>
<evidence type="ECO:0000313" key="2">
    <source>
        <dbReference type="Proteomes" id="UP000035740"/>
    </source>
</evidence>
<dbReference type="Proteomes" id="UP000035740">
    <property type="component" value="Unassembled WGS sequence"/>
</dbReference>
<accession>A0A0J8AZY3</accession>
<organism evidence="1 2">
    <name type="scientific">Beta vulgaris subsp. vulgaris</name>
    <name type="common">Beet</name>
    <dbReference type="NCBI Taxonomy" id="3555"/>
    <lineage>
        <taxon>Eukaryota</taxon>
        <taxon>Viridiplantae</taxon>
        <taxon>Streptophyta</taxon>
        <taxon>Embryophyta</taxon>
        <taxon>Tracheophyta</taxon>
        <taxon>Spermatophyta</taxon>
        <taxon>Magnoliopsida</taxon>
        <taxon>eudicotyledons</taxon>
        <taxon>Gunneridae</taxon>
        <taxon>Pentapetalae</taxon>
        <taxon>Caryophyllales</taxon>
        <taxon>Chenopodiaceae</taxon>
        <taxon>Betoideae</taxon>
        <taxon>Beta</taxon>
    </lineage>
</organism>
<keyword evidence="2" id="KW-1185">Reference proteome</keyword>